<dbReference type="SUPFAM" id="SSF53474">
    <property type="entry name" value="alpha/beta-Hydrolases"/>
    <property type="match status" value="1"/>
</dbReference>
<dbReference type="KEGG" id="ksk:KSE_22920"/>
<dbReference type="STRING" id="452652.KSE_22920"/>
<reference evidence="1 2" key="1">
    <citation type="journal article" date="2010" name="DNA Res.">
        <title>Genome sequence of Kitasatospora setae NBRC 14216T: an evolutionary snapshot of the family Streptomycetaceae.</title>
        <authorList>
            <person name="Ichikawa N."/>
            <person name="Oguchi A."/>
            <person name="Ikeda H."/>
            <person name="Ishikawa J."/>
            <person name="Kitani S."/>
            <person name="Watanabe Y."/>
            <person name="Nakamura S."/>
            <person name="Katano Y."/>
            <person name="Kishi E."/>
            <person name="Sasagawa M."/>
            <person name="Ankai A."/>
            <person name="Fukui S."/>
            <person name="Hashimoto Y."/>
            <person name="Kamata S."/>
            <person name="Otoguro M."/>
            <person name="Tanikawa S."/>
            <person name="Nihira T."/>
            <person name="Horinouchi S."/>
            <person name="Ohnishi Y."/>
            <person name="Hayakawa M."/>
            <person name="Kuzuyama T."/>
            <person name="Arisawa A."/>
            <person name="Nomoto F."/>
            <person name="Miura H."/>
            <person name="Takahashi Y."/>
            <person name="Fujita N."/>
        </authorList>
    </citation>
    <scope>NUCLEOTIDE SEQUENCE [LARGE SCALE GENOMIC DNA]</scope>
    <source>
        <strain evidence="2">ATCC 33774 / DSM 43861 / JCM 3304 / KCC A-0304 / NBRC 14216 / KM-6054</strain>
    </source>
</reference>
<dbReference type="InterPro" id="IPR029058">
    <property type="entry name" value="AB_hydrolase_fold"/>
</dbReference>
<evidence type="ECO:0000313" key="2">
    <source>
        <dbReference type="Proteomes" id="UP000007076"/>
    </source>
</evidence>
<name>E4NA81_KITSK</name>
<dbReference type="PANTHER" id="PTHR43798">
    <property type="entry name" value="MONOACYLGLYCEROL LIPASE"/>
    <property type="match status" value="1"/>
</dbReference>
<gene>
    <name evidence="1" type="ordered locus">KSE_22920</name>
</gene>
<evidence type="ECO:0008006" key="3">
    <source>
        <dbReference type="Google" id="ProtNLM"/>
    </source>
</evidence>
<sequence length="382" mass="39689">MAALLALSPAAAAVAVRDTGAPAAATAATAGAPAALPAADAERAAADTRARLAAEGIVDVPVSFTVQNIDRTPAACPVDGRTYQVSGHLTAPAALLADGAGPRAVTFYEHGIAAGEWYWRLDAPGYHHTEEMARKGDASLTIDRLGYGASDKPDGFESCIGGQADIAHQIVQQLRSGGYRVGPDGGRSAVPFDKVVLAGQSNGGQISEIEAYGFQDVDGLVLMDWADLGLTPQANARFFTSLQTCLHGGSPVDGAGGPGGYAYYDLGTEEFQAGNFHDTDPAVLALAAPHQNRHPCGDMASQLNAVLVDLRHLAEIKVPVLFLYGEKDARVQGGAEHRALFTGAADTQLVEIPGAGHYMGMARGAHQVHDSLAAWLAAHRLR</sequence>
<dbReference type="Proteomes" id="UP000007076">
    <property type="component" value="Chromosome"/>
</dbReference>
<dbReference type="AlphaFoldDB" id="E4NA81"/>
<dbReference type="PANTHER" id="PTHR43798:SF33">
    <property type="entry name" value="HYDROLASE, PUTATIVE (AFU_ORTHOLOGUE AFUA_2G14860)-RELATED"/>
    <property type="match status" value="1"/>
</dbReference>
<protein>
    <recommendedName>
        <fullName evidence="3">AB hydrolase-1 domain-containing protein</fullName>
    </recommendedName>
</protein>
<dbReference type="EMBL" id="AP010968">
    <property type="protein sequence ID" value="BAJ28112.1"/>
    <property type="molecule type" value="Genomic_DNA"/>
</dbReference>
<organism evidence="1 2">
    <name type="scientific">Kitasatospora setae (strain ATCC 33774 / DSM 43861 / JCM 3304 / KCC A-0304 / NBRC 14216 / KM-6054)</name>
    <name type="common">Streptomyces setae</name>
    <dbReference type="NCBI Taxonomy" id="452652"/>
    <lineage>
        <taxon>Bacteria</taxon>
        <taxon>Bacillati</taxon>
        <taxon>Actinomycetota</taxon>
        <taxon>Actinomycetes</taxon>
        <taxon>Kitasatosporales</taxon>
        <taxon>Streptomycetaceae</taxon>
        <taxon>Kitasatospora</taxon>
    </lineage>
</organism>
<evidence type="ECO:0000313" key="1">
    <source>
        <dbReference type="EMBL" id="BAJ28112.1"/>
    </source>
</evidence>
<dbReference type="InterPro" id="IPR050266">
    <property type="entry name" value="AB_hydrolase_sf"/>
</dbReference>
<accession>E4NA81</accession>
<dbReference type="GO" id="GO:0016020">
    <property type="term" value="C:membrane"/>
    <property type="evidence" value="ECO:0007669"/>
    <property type="project" value="TreeGrafter"/>
</dbReference>
<dbReference type="HOGENOM" id="CLU_780397_0_0_11"/>
<keyword evidence="2" id="KW-1185">Reference proteome</keyword>
<dbReference type="PATRIC" id="fig|452652.3.peg.2306"/>
<dbReference type="eggNOG" id="COG2267">
    <property type="taxonomic scope" value="Bacteria"/>
</dbReference>
<proteinExistence type="predicted"/>
<dbReference type="Gene3D" id="3.40.50.1820">
    <property type="entry name" value="alpha/beta hydrolase"/>
    <property type="match status" value="1"/>
</dbReference>